<feature type="region of interest" description="Disordered" evidence="1">
    <location>
        <begin position="402"/>
        <end position="431"/>
    </location>
</feature>
<organism evidence="2 3">
    <name type="scientific">Daldinia eschscholtzii</name>
    <dbReference type="NCBI Taxonomy" id="292717"/>
    <lineage>
        <taxon>Eukaryota</taxon>
        <taxon>Fungi</taxon>
        <taxon>Dikarya</taxon>
        <taxon>Ascomycota</taxon>
        <taxon>Pezizomycotina</taxon>
        <taxon>Sordariomycetes</taxon>
        <taxon>Xylariomycetidae</taxon>
        <taxon>Xylariales</taxon>
        <taxon>Hypoxylaceae</taxon>
        <taxon>Daldinia</taxon>
    </lineage>
</organism>
<evidence type="ECO:0000313" key="2">
    <source>
        <dbReference type="EMBL" id="KAK6957928.1"/>
    </source>
</evidence>
<protein>
    <submittedName>
        <fullName evidence="2">Uncharacterized protein</fullName>
    </submittedName>
</protein>
<dbReference type="EMBL" id="JBANMG010000001">
    <property type="protein sequence ID" value="KAK6957928.1"/>
    <property type="molecule type" value="Genomic_DNA"/>
</dbReference>
<gene>
    <name evidence="2" type="ORF">Daesc_000718</name>
</gene>
<keyword evidence="3" id="KW-1185">Reference proteome</keyword>
<evidence type="ECO:0000313" key="3">
    <source>
        <dbReference type="Proteomes" id="UP001369815"/>
    </source>
</evidence>
<accession>A0AAX6MZ59</accession>
<name>A0AAX6MZ59_9PEZI</name>
<proteinExistence type="predicted"/>
<dbReference type="Proteomes" id="UP001369815">
    <property type="component" value="Unassembled WGS sequence"/>
</dbReference>
<evidence type="ECO:0000256" key="1">
    <source>
        <dbReference type="SAM" id="MobiDB-lite"/>
    </source>
</evidence>
<reference evidence="2 3" key="1">
    <citation type="journal article" date="2024" name="Front Chem Biol">
        <title>Unveiling the potential of Daldinia eschscholtzii MFLUCC 19-0629 through bioactivity and bioinformatics studies for enhanced sustainable agriculture production.</title>
        <authorList>
            <person name="Brooks S."/>
            <person name="Weaver J.A."/>
            <person name="Klomchit A."/>
            <person name="Alharthi S.A."/>
            <person name="Onlamun T."/>
            <person name="Nurani R."/>
            <person name="Vong T.K."/>
            <person name="Alberti F."/>
            <person name="Greco C."/>
        </authorList>
    </citation>
    <scope>NUCLEOTIDE SEQUENCE [LARGE SCALE GENOMIC DNA]</scope>
    <source>
        <strain evidence="2">MFLUCC 19-0629</strain>
    </source>
</reference>
<sequence length="954" mass="106193">MSDISTERDLVAERVAEALRHDFPKWVAEQEARAAAAAAREEKDAVFLFSSNWAFRPEGLQEFTTELRSVFEAVQVSYDLKTSWTKVKCLIADESKVMAACQAVLDRMVQRELSIGLPNSNKIVPAKEWRANARSFGRPTIEESMLAVAPAEIQVAASRAVWLVPRELRRKGPNPLKLVTAEVLAKLQRITGCTLVLESDALAVFIGGESVEATNVAIRKLSTLAKSALSPYKADLRCESFIYAEDQKGTPAAFTYIAHGKRSRLRSFFLDRATHDLGEKASAYGKIFEQGVVVSLPRIDSQPAKGPEGILPAISAEDRGKPYKAFSTTSWRYKPKSRLYSLNEVPPNPRDNNQVTSWIDRLPKPELMLHHGNGTKSPEMAYPTRAQLPQCTQSISNDLLKYDQSNQGDGYDSSRPPSTPEVSQQTSYEHQRPVIRPGISLADEVHHLAGSKPLHVPAALGVRESCDVPDSAEKYSADQGVNKPYQQQQEGSLISVDMEDKNHKLLPDTQTPSNPPDSKAMPDDPFAKIWNGVRMGNIRVESGVAGRPRHSTMRQQTGRRYGCFPAQSLPSNHGHMQMIPDPDPELIQDITQKLVRMMGCLEVFTGKVSLKAELGRLCLTKINHNHVCLKGTAFHDKAKSLQEIKAGLDKHHVRPRDLIFTKILTEEGGDANYIAFAEDSSGQRLWSPNARHTVYEIHCRAKTAPEKQNDFTVEVDAKDFTYRIYELGGVSSSVFVHCPKRVWDFQVTFSKLQDLRETYGSFAEDLVNGMRVRSRGLGTPVLEFIVKGVHQVEILLVRTRNIATYAWKGENAQPVANTRGPNPSASRVLEICEVHDMAPRIIGRDNNGDLTVLFERYGGNQQLGHLPTWYEVSLQSKAINEALQQNRDLELGEKVTWSPQQLQNNGALSDIITSATEMVKQIDGVGYWGDNFQDALIHGEPPSGSAATSKTRFW</sequence>
<feature type="region of interest" description="Disordered" evidence="1">
    <location>
        <begin position="470"/>
        <end position="490"/>
    </location>
</feature>
<comment type="caution">
    <text evidence="2">The sequence shown here is derived from an EMBL/GenBank/DDBJ whole genome shotgun (WGS) entry which is preliminary data.</text>
</comment>
<dbReference type="AlphaFoldDB" id="A0AAX6MZ59"/>